<name>A0A4C1VE19_EUMVA</name>
<evidence type="ECO:0000313" key="2">
    <source>
        <dbReference type="Proteomes" id="UP000299102"/>
    </source>
</evidence>
<keyword evidence="2" id="KW-1185">Reference proteome</keyword>
<evidence type="ECO:0000313" key="1">
    <source>
        <dbReference type="EMBL" id="GBP36204.1"/>
    </source>
</evidence>
<protein>
    <submittedName>
        <fullName evidence="1">Uncharacterized protein</fullName>
    </submittedName>
</protein>
<accession>A0A4C1VE19</accession>
<organism evidence="1 2">
    <name type="scientific">Eumeta variegata</name>
    <name type="common">Bagworm moth</name>
    <name type="synonym">Eumeta japonica</name>
    <dbReference type="NCBI Taxonomy" id="151549"/>
    <lineage>
        <taxon>Eukaryota</taxon>
        <taxon>Metazoa</taxon>
        <taxon>Ecdysozoa</taxon>
        <taxon>Arthropoda</taxon>
        <taxon>Hexapoda</taxon>
        <taxon>Insecta</taxon>
        <taxon>Pterygota</taxon>
        <taxon>Neoptera</taxon>
        <taxon>Endopterygota</taxon>
        <taxon>Lepidoptera</taxon>
        <taxon>Glossata</taxon>
        <taxon>Ditrysia</taxon>
        <taxon>Tineoidea</taxon>
        <taxon>Psychidae</taxon>
        <taxon>Oiketicinae</taxon>
        <taxon>Eumeta</taxon>
    </lineage>
</organism>
<dbReference type="EMBL" id="BGZK01000315">
    <property type="protein sequence ID" value="GBP36204.1"/>
    <property type="molecule type" value="Genomic_DNA"/>
</dbReference>
<comment type="caution">
    <text evidence="1">The sequence shown here is derived from an EMBL/GenBank/DDBJ whole genome shotgun (WGS) entry which is preliminary data.</text>
</comment>
<dbReference type="AlphaFoldDB" id="A0A4C1VE19"/>
<gene>
    <name evidence="1" type="ORF">EVAR_4349_1</name>
</gene>
<dbReference type="Proteomes" id="UP000299102">
    <property type="component" value="Unassembled WGS sequence"/>
</dbReference>
<proteinExistence type="predicted"/>
<reference evidence="1 2" key="1">
    <citation type="journal article" date="2019" name="Commun. Biol.">
        <title>The bagworm genome reveals a unique fibroin gene that provides high tensile strength.</title>
        <authorList>
            <person name="Kono N."/>
            <person name="Nakamura H."/>
            <person name="Ohtoshi R."/>
            <person name="Tomita M."/>
            <person name="Numata K."/>
            <person name="Arakawa K."/>
        </authorList>
    </citation>
    <scope>NUCLEOTIDE SEQUENCE [LARGE SCALE GENOMIC DNA]</scope>
</reference>
<sequence>MKISGPPLWNSTVRAVLKSRDQRLNVRFRATYQAIPVFLISKAKLPSAAVLFRKTYACDCPILAIRTTFACSVSIALFNKPLRISSNIRFRLSVYKPRSVSSDVQSDTTLIRHD</sequence>